<dbReference type="PANTHER" id="PTHR24305:SF166">
    <property type="entry name" value="CYTOCHROME P450 12A4, MITOCHONDRIAL-RELATED"/>
    <property type="match status" value="1"/>
</dbReference>
<organism evidence="9 10">
    <name type="scientific">Cephalotrichum gorgonifer</name>
    <dbReference type="NCBI Taxonomy" id="2041049"/>
    <lineage>
        <taxon>Eukaryota</taxon>
        <taxon>Fungi</taxon>
        <taxon>Dikarya</taxon>
        <taxon>Ascomycota</taxon>
        <taxon>Pezizomycotina</taxon>
        <taxon>Sordariomycetes</taxon>
        <taxon>Hypocreomycetidae</taxon>
        <taxon>Microascales</taxon>
        <taxon>Microascaceae</taxon>
        <taxon>Cephalotrichum</taxon>
    </lineage>
</organism>
<evidence type="ECO:0000313" key="9">
    <source>
        <dbReference type="EMBL" id="SPO07004.1"/>
    </source>
</evidence>
<dbReference type="GO" id="GO:0020037">
    <property type="term" value="F:heme binding"/>
    <property type="evidence" value="ECO:0007669"/>
    <property type="project" value="InterPro"/>
</dbReference>
<dbReference type="InterPro" id="IPR001128">
    <property type="entry name" value="Cyt_P450"/>
</dbReference>
<evidence type="ECO:0000256" key="1">
    <source>
        <dbReference type="ARBA" id="ARBA00001971"/>
    </source>
</evidence>
<keyword evidence="10" id="KW-1185">Reference proteome</keyword>
<name>A0AAE8SZJ6_9PEZI</name>
<dbReference type="PANTHER" id="PTHR24305">
    <property type="entry name" value="CYTOCHROME P450"/>
    <property type="match status" value="1"/>
</dbReference>
<dbReference type="InterPro" id="IPR002401">
    <property type="entry name" value="Cyt_P450_E_grp-I"/>
</dbReference>
<dbReference type="PRINTS" id="PR00463">
    <property type="entry name" value="EP450I"/>
</dbReference>
<dbReference type="GO" id="GO:0005506">
    <property type="term" value="F:iron ion binding"/>
    <property type="evidence" value="ECO:0007669"/>
    <property type="project" value="InterPro"/>
</dbReference>
<evidence type="ECO:0000256" key="6">
    <source>
        <dbReference type="PIRSR" id="PIRSR602401-1"/>
    </source>
</evidence>
<dbReference type="InterPro" id="IPR036396">
    <property type="entry name" value="Cyt_P450_sf"/>
</dbReference>
<dbReference type="PRINTS" id="PR00385">
    <property type="entry name" value="P450"/>
</dbReference>
<sequence>MLHIPYTVLAVAGWVVLQSIYNVYLHPLRSIPGPFFARASRWWLFILEMRGHPQVEILELHRQYGPMLRISPNEVSFSGADAFSEIYGRTSKFNKSEFFYRTFEDQAHNLFTLRDRQQHSQLKRLLSNAFSRSNVVQHHTSIVEKAEYLVDRIHQRVAKSETIPLYPAFRCMTLDTISEFAFGKSIGALKREEFESVIFEAIDKANSSVPFFQGFPFLREALRWASYYNLSSIPNGFLELAHAADVGFQQMGEEHGWTMFGNMMASAAKSSRELSKDHLISEGIVMFVAGTDTTAASLAFTYHHLLQQPDLYQRLQEELRTVMPTLDSRPTMEELDALPFLNACIREGLRVSSPSRFRMPRTVPVGGWTFKGHYFPAETTVSMSPLYLLHDKTVFPSPTTYDPSRWLVEGDQKRLLMSHFHPFSSGTRQCIGQNLSLIEQKIVLSLLVRRFNCKDALKEKITTHEAITLAIDDPVEVRQRENTLLGDRLLALERKLQALEQDRESDRSSVRRTGSVDANASISAASQAGLDVQTTGILERSSDRDDEVDGMGSVALTDGGDEHEYFGPSSNLAFLSVVVRAIGNPVNADDRIPPSATGGHIDDVDEPSSVSFLRRPASNASTPFDEGTQRRAVQPFSLPPEREAEHLLRVYFTTVNLMIPCIHEESFRTTYKKVRSHGPSAVRRPWLGILNMLFALATNVLTPTSPLPERATRSKAYFEIALELVRPEMLRRFSLETVQLFLLMELYLEGTTSSSPEASAPLAFSSVSSGVTTLSLAYFDATMSITHVIGDVVEKLYDQNLGTRSQAPMSKTVDEISQLCWRLAQWQDNLPARLKIITSREAPDDAAPRTLETTRLRVLLSLRFLGARILVLRPILTQFLDLPGSSTANEAQGRWLCSCGAVLLADLVNTCRDVLHISTSILAASRNDQNLLGAWWFSCYYRVLLVKRIPLFSAELSGLSVTELRALLDTAMSILKDLDNGNKTILRCRDTLARLLMEFDLNGTKAHTDLGIGPTPGPFSLSPSSAWAWQLLEPGLFGSAQDSSAAQALPLPSGFEMPPSW</sequence>
<dbReference type="InterPro" id="IPR050121">
    <property type="entry name" value="Cytochrome_P450_monoxygenase"/>
</dbReference>
<dbReference type="GO" id="GO:0004497">
    <property type="term" value="F:monooxygenase activity"/>
    <property type="evidence" value="ECO:0007669"/>
    <property type="project" value="InterPro"/>
</dbReference>
<keyword evidence="7" id="KW-0175">Coiled coil</keyword>
<comment type="similarity">
    <text evidence="2">Belongs to the cytochrome P450 family.</text>
</comment>
<feature type="binding site" description="axial binding residue" evidence="6">
    <location>
        <position position="430"/>
    </location>
    <ligand>
        <name>heme</name>
        <dbReference type="ChEBI" id="CHEBI:30413"/>
    </ligand>
    <ligandPart>
        <name>Fe</name>
        <dbReference type="ChEBI" id="CHEBI:18248"/>
    </ligandPart>
</feature>
<evidence type="ECO:0000313" key="10">
    <source>
        <dbReference type="Proteomes" id="UP001187682"/>
    </source>
</evidence>
<proteinExistence type="inferred from homology"/>
<accession>A0AAE8SZJ6</accession>
<feature type="coiled-coil region" evidence="7">
    <location>
        <begin position="482"/>
        <end position="509"/>
    </location>
</feature>
<dbReference type="InterPro" id="IPR017972">
    <property type="entry name" value="Cyt_P450_CS"/>
</dbReference>
<evidence type="ECO:0000256" key="4">
    <source>
        <dbReference type="ARBA" id="ARBA00022723"/>
    </source>
</evidence>
<gene>
    <name evidence="9" type="ORF">DNG_09698</name>
</gene>
<keyword evidence="3 6" id="KW-0349">Heme</keyword>
<reference evidence="9" key="1">
    <citation type="submission" date="2018-03" db="EMBL/GenBank/DDBJ databases">
        <authorList>
            <person name="Guldener U."/>
        </authorList>
    </citation>
    <scope>NUCLEOTIDE SEQUENCE</scope>
</reference>
<dbReference type="Pfam" id="PF00067">
    <property type="entry name" value="p450"/>
    <property type="match status" value="1"/>
</dbReference>
<comment type="caution">
    <text evidence="9">The sequence shown here is derived from an EMBL/GenBank/DDBJ whole genome shotgun (WGS) entry which is preliminary data.</text>
</comment>
<dbReference type="Gene3D" id="1.10.630.10">
    <property type="entry name" value="Cytochrome P450"/>
    <property type="match status" value="1"/>
</dbReference>
<dbReference type="Proteomes" id="UP001187682">
    <property type="component" value="Unassembled WGS sequence"/>
</dbReference>
<dbReference type="GO" id="GO:0016705">
    <property type="term" value="F:oxidoreductase activity, acting on paired donors, with incorporation or reduction of molecular oxygen"/>
    <property type="evidence" value="ECO:0007669"/>
    <property type="project" value="InterPro"/>
</dbReference>
<keyword evidence="5 6" id="KW-0408">Iron</keyword>
<evidence type="ECO:0008006" key="11">
    <source>
        <dbReference type="Google" id="ProtNLM"/>
    </source>
</evidence>
<dbReference type="CDD" id="cd12148">
    <property type="entry name" value="fungal_TF_MHR"/>
    <property type="match status" value="1"/>
</dbReference>
<evidence type="ECO:0000256" key="5">
    <source>
        <dbReference type="ARBA" id="ARBA00023004"/>
    </source>
</evidence>
<comment type="cofactor">
    <cofactor evidence="1 6">
        <name>heme</name>
        <dbReference type="ChEBI" id="CHEBI:30413"/>
    </cofactor>
</comment>
<evidence type="ECO:0000256" key="8">
    <source>
        <dbReference type="SAM" id="MobiDB-lite"/>
    </source>
</evidence>
<dbReference type="EMBL" id="ONZQ02000018">
    <property type="protein sequence ID" value="SPO07004.1"/>
    <property type="molecule type" value="Genomic_DNA"/>
</dbReference>
<dbReference type="CDD" id="cd11062">
    <property type="entry name" value="CYP58-like"/>
    <property type="match status" value="1"/>
</dbReference>
<dbReference type="SUPFAM" id="SSF48264">
    <property type="entry name" value="Cytochrome P450"/>
    <property type="match status" value="1"/>
</dbReference>
<evidence type="ECO:0000256" key="3">
    <source>
        <dbReference type="ARBA" id="ARBA00022617"/>
    </source>
</evidence>
<keyword evidence="4 6" id="KW-0479">Metal-binding</keyword>
<feature type="region of interest" description="Disordered" evidence="8">
    <location>
        <begin position="541"/>
        <end position="562"/>
    </location>
</feature>
<evidence type="ECO:0000256" key="2">
    <source>
        <dbReference type="ARBA" id="ARBA00010617"/>
    </source>
</evidence>
<protein>
    <recommendedName>
        <fullName evidence="11">P450 domain-containing protein</fullName>
    </recommendedName>
</protein>
<dbReference type="AlphaFoldDB" id="A0AAE8SZJ6"/>
<dbReference type="PROSITE" id="PS00086">
    <property type="entry name" value="CYTOCHROME_P450"/>
    <property type="match status" value="1"/>
</dbReference>
<evidence type="ECO:0000256" key="7">
    <source>
        <dbReference type="SAM" id="Coils"/>
    </source>
</evidence>